<dbReference type="OrthoDB" id="437960at2759"/>
<dbReference type="SMART" id="SM00698">
    <property type="entry name" value="MORN"/>
    <property type="match status" value="2"/>
</dbReference>
<feature type="region of interest" description="Disordered" evidence="2">
    <location>
        <begin position="31"/>
        <end position="51"/>
    </location>
</feature>
<comment type="caution">
    <text evidence="3">The sequence shown here is derived from an EMBL/GenBank/DDBJ whole genome shotgun (WGS) entry which is preliminary data.</text>
</comment>
<dbReference type="FunFam" id="2.20.110.10:FF:000025">
    <property type="entry name" value="MORN repeat, putative"/>
    <property type="match status" value="1"/>
</dbReference>
<evidence type="ECO:0000313" key="4">
    <source>
        <dbReference type="Proteomes" id="UP000660262"/>
    </source>
</evidence>
<evidence type="ECO:0000256" key="1">
    <source>
        <dbReference type="ARBA" id="ARBA00022737"/>
    </source>
</evidence>
<reference evidence="3" key="1">
    <citation type="submission" date="2020-10" db="EMBL/GenBank/DDBJ databases">
        <title>Unveiling of a novel bifunctional photoreceptor, Dualchrome1, isolated from a cosmopolitan green alga.</title>
        <authorList>
            <person name="Suzuki S."/>
            <person name="Kawachi M."/>
        </authorList>
    </citation>
    <scope>NUCLEOTIDE SEQUENCE</scope>
    <source>
        <strain evidence="3">NIES 2893</strain>
    </source>
</reference>
<dbReference type="GO" id="GO:0016020">
    <property type="term" value="C:membrane"/>
    <property type="evidence" value="ECO:0007669"/>
    <property type="project" value="UniProtKB-ARBA"/>
</dbReference>
<evidence type="ECO:0000313" key="3">
    <source>
        <dbReference type="EMBL" id="GHP09445.1"/>
    </source>
</evidence>
<dbReference type="PANTHER" id="PTHR46917:SF1">
    <property type="entry name" value="MORN REPEAT-CONTAINING PROTEIN 2"/>
    <property type="match status" value="1"/>
</dbReference>
<feature type="compositionally biased region" description="Basic and acidic residues" evidence="2">
    <location>
        <begin position="36"/>
        <end position="46"/>
    </location>
</feature>
<keyword evidence="3" id="KW-0808">Transferase</keyword>
<dbReference type="GO" id="GO:0016301">
    <property type="term" value="F:kinase activity"/>
    <property type="evidence" value="ECO:0007669"/>
    <property type="project" value="UniProtKB-KW"/>
</dbReference>
<dbReference type="AlphaFoldDB" id="A0A830HRW7"/>
<name>A0A830HRW7_9CHLO</name>
<sequence length="150" mass="16837">MADDAAEEEPLRGKFFFENGATYEGEYAVLPPDPEAEVKDGEEPKERRIRQGQGLYIEGDYSYEGQWLDDKMHGAGTLRFASGAMYTGEFAENKYMGQGTYTFPDGVSKYVGPWQDSRMHGLDGLYTDKESHVWKGQFYNGSGPGLTCQM</sequence>
<dbReference type="InterPro" id="IPR003409">
    <property type="entry name" value="MORN"/>
</dbReference>
<dbReference type="Pfam" id="PF02493">
    <property type="entry name" value="MORN"/>
    <property type="match status" value="2"/>
</dbReference>
<dbReference type="EMBL" id="BNJQ01000025">
    <property type="protein sequence ID" value="GHP09445.1"/>
    <property type="molecule type" value="Genomic_DNA"/>
</dbReference>
<dbReference type="PANTHER" id="PTHR46917">
    <property type="entry name" value="MORN REPEAT-CONTAINING PROTEIN 2"/>
    <property type="match status" value="1"/>
</dbReference>
<proteinExistence type="predicted"/>
<gene>
    <name evidence="3" type="ORF">PPROV_000818000</name>
</gene>
<accession>A0A830HRW7</accession>
<dbReference type="InterPro" id="IPR052849">
    <property type="entry name" value="MORN_repeat_protein"/>
</dbReference>
<dbReference type="Proteomes" id="UP000660262">
    <property type="component" value="Unassembled WGS sequence"/>
</dbReference>
<protein>
    <submittedName>
        <fullName evidence="3">Phosphatidylinositol-4-phosphate 5-kinase-like protein 1</fullName>
    </submittedName>
</protein>
<keyword evidence="4" id="KW-1185">Reference proteome</keyword>
<organism evidence="3 4">
    <name type="scientific">Pycnococcus provasolii</name>
    <dbReference type="NCBI Taxonomy" id="41880"/>
    <lineage>
        <taxon>Eukaryota</taxon>
        <taxon>Viridiplantae</taxon>
        <taxon>Chlorophyta</taxon>
        <taxon>Pseudoscourfieldiophyceae</taxon>
        <taxon>Pseudoscourfieldiales</taxon>
        <taxon>Pycnococcaceae</taxon>
        <taxon>Pycnococcus</taxon>
    </lineage>
</organism>
<keyword evidence="3" id="KW-0418">Kinase</keyword>
<keyword evidence="1" id="KW-0677">Repeat</keyword>
<evidence type="ECO:0000256" key="2">
    <source>
        <dbReference type="SAM" id="MobiDB-lite"/>
    </source>
</evidence>
<dbReference type="SUPFAM" id="SSF82185">
    <property type="entry name" value="Histone H3 K4-specific methyltransferase SET7/9 N-terminal domain"/>
    <property type="match status" value="1"/>
</dbReference>
<dbReference type="Gene3D" id="2.20.110.10">
    <property type="entry name" value="Histone H3 K4-specific methyltransferase SET7/9 N-terminal domain"/>
    <property type="match status" value="2"/>
</dbReference>